<dbReference type="Pfam" id="PF00480">
    <property type="entry name" value="ROK"/>
    <property type="match status" value="1"/>
</dbReference>
<dbReference type="InterPro" id="IPR000600">
    <property type="entry name" value="ROK"/>
</dbReference>
<comment type="caution">
    <text evidence="1">The sequence shown here is derived from an EMBL/GenBank/DDBJ whole genome shotgun (WGS) entry which is preliminary data.</text>
</comment>
<dbReference type="EMBL" id="SNZP01000006">
    <property type="protein sequence ID" value="TDR80082.1"/>
    <property type="molecule type" value="Genomic_DNA"/>
</dbReference>
<evidence type="ECO:0000313" key="1">
    <source>
        <dbReference type="EMBL" id="TDR80082.1"/>
    </source>
</evidence>
<dbReference type="RefSeq" id="WP_133680451.1">
    <property type="nucleotide sequence ID" value="NZ_SNZP01000006.1"/>
</dbReference>
<name>A0A4R7B884_9NEIS</name>
<keyword evidence="1" id="KW-0808">Transferase</keyword>
<reference evidence="1 2" key="1">
    <citation type="submission" date="2019-03" db="EMBL/GenBank/DDBJ databases">
        <title>Genomic Encyclopedia of Type Strains, Phase III (KMG-III): the genomes of soil and plant-associated and newly described type strains.</title>
        <authorList>
            <person name="Whitman W."/>
        </authorList>
    </citation>
    <scope>NUCLEOTIDE SEQUENCE [LARGE SCALE GENOMIC DNA]</scope>
    <source>
        <strain evidence="1 2">CECT 8976</strain>
    </source>
</reference>
<evidence type="ECO:0000313" key="2">
    <source>
        <dbReference type="Proteomes" id="UP000295611"/>
    </source>
</evidence>
<dbReference type="Gene3D" id="3.30.420.40">
    <property type="match status" value="2"/>
</dbReference>
<organism evidence="1 2">
    <name type="scientific">Paludibacterium purpuratum</name>
    <dbReference type="NCBI Taxonomy" id="1144873"/>
    <lineage>
        <taxon>Bacteria</taxon>
        <taxon>Pseudomonadati</taxon>
        <taxon>Pseudomonadota</taxon>
        <taxon>Betaproteobacteria</taxon>
        <taxon>Neisseriales</taxon>
        <taxon>Chromobacteriaceae</taxon>
        <taxon>Paludibacterium</taxon>
    </lineage>
</organism>
<dbReference type="PANTHER" id="PTHR18964:SF169">
    <property type="entry name" value="N-ACETYLMANNOSAMINE KINASE"/>
    <property type="match status" value="1"/>
</dbReference>
<dbReference type="GO" id="GO:0016301">
    <property type="term" value="F:kinase activity"/>
    <property type="evidence" value="ECO:0007669"/>
    <property type="project" value="UniProtKB-KW"/>
</dbReference>
<dbReference type="InterPro" id="IPR043129">
    <property type="entry name" value="ATPase_NBD"/>
</dbReference>
<accession>A0A4R7B884</accession>
<dbReference type="OrthoDB" id="9810372at2"/>
<dbReference type="PANTHER" id="PTHR18964">
    <property type="entry name" value="ROK (REPRESSOR, ORF, KINASE) FAMILY"/>
    <property type="match status" value="1"/>
</dbReference>
<keyword evidence="1" id="KW-0418">Kinase</keyword>
<gene>
    <name evidence="1" type="ORF">DFP86_106225</name>
</gene>
<dbReference type="AlphaFoldDB" id="A0A4R7B884"/>
<dbReference type="Proteomes" id="UP000295611">
    <property type="component" value="Unassembled WGS sequence"/>
</dbReference>
<keyword evidence="2" id="KW-1185">Reference proteome</keyword>
<dbReference type="SUPFAM" id="SSF53067">
    <property type="entry name" value="Actin-like ATPase domain"/>
    <property type="match status" value="1"/>
</dbReference>
<sequence length="316" mass="32897">MQQLHPTPSTVEAFLLAIDFGGTKIAMATATPEGTRLSELEIPTQADEGAARVMARMHDAAMGLIAQTRLMHGGELRAVAAVTPGIVEPDGIRLAPNNPGWETLAMAETLRRLFGVECVQVETDAKAAALAETRCGALRNLSCGLYVNLGTGLAAAAVIEGKVLRGAHGAAGEIAYQLRGVAGETPFADGGAPLEQFVSGRALADRASELVGRPVSCRQAFDLAQDRPEVAAMLDQALDALVMHVANIVLMLDPERIAVGGGMARVPRIIPALSAGLARACPYPPQVVLAAFEQGAALQGAILCGVEALAENRRSR</sequence>
<proteinExistence type="predicted"/>
<protein>
    <submittedName>
        <fullName evidence="1">Glucokinase</fullName>
    </submittedName>
</protein>